<dbReference type="PANTHER" id="PTHR47053">
    <property type="entry name" value="MUREIN DD-ENDOPEPTIDASE MEPH-RELATED"/>
    <property type="match status" value="1"/>
</dbReference>
<dbReference type="PROSITE" id="PS51935">
    <property type="entry name" value="NLPC_P60"/>
    <property type="match status" value="1"/>
</dbReference>
<evidence type="ECO:0000256" key="1">
    <source>
        <dbReference type="ARBA" id="ARBA00007074"/>
    </source>
</evidence>
<dbReference type="PANTHER" id="PTHR47053:SF1">
    <property type="entry name" value="MUREIN DD-ENDOPEPTIDASE MEPH-RELATED"/>
    <property type="match status" value="1"/>
</dbReference>
<dbReference type="KEGG" id="wci:WS105_1078"/>
<evidence type="ECO:0000259" key="5">
    <source>
        <dbReference type="PROSITE" id="PS51935"/>
    </source>
</evidence>
<keyword evidence="3" id="KW-0378">Hydrolase</keyword>
<dbReference type="Pfam" id="PF00877">
    <property type="entry name" value="NLPC_P60"/>
    <property type="match status" value="1"/>
</dbReference>
<dbReference type="OrthoDB" id="2143025at2"/>
<dbReference type="InterPro" id="IPR051202">
    <property type="entry name" value="Peptidase_C40"/>
</dbReference>
<dbReference type="EMBL" id="CP009223">
    <property type="protein sequence ID" value="AIM63333.1"/>
    <property type="molecule type" value="Genomic_DNA"/>
</dbReference>
<keyword evidence="2" id="KW-0645">Protease</keyword>
<sequence>MPFSIEPGVAIHMDDFGNVDSRIMFTEPQGDRNLQILSTQIQPGGNAAYIEQELMHLIIARSNRDLLEVMSEVVGRPYKMQGNRPETGFDVAGLIQYIYNQSMGRGFPTDLEGQLKEVTLIEIQDIMPKDVLYWKSGDLVINAGVYVGGSRYLTVDLLAGEVTVKELADTWQPDFVGTIMPRGK</sequence>
<comment type="similarity">
    <text evidence="1">Belongs to the peptidase C40 family.</text>
</comment>
<evidence type="ECO:0000256" key="3">
    <source>
        <dbReference type="ARBA" id="ARBA00022801"/>
    </source>
</evidence>
<dbReference type="Gene3D" id="3.90.1720.10">
    <property type="entry name" value="endopeptidase domain like (from Nostoc punctiforme)"/>
    <property type="match status" value="1"/>
</dbReference>
<gene>
    <name evidence="6" type="ORF">WS74_1082</name>
</gene>
<dbReference type="GO" id="GO:0008234">
    <property type="term" value="F:cysteine-type peptidase activity"/>
    <property type="evidence" value="ECO:0007669"/>
    <property type="project" value="UniProtKB-KW"/>
</dbReference>
<dbReference type="RefSeq" id="WP_009496196.1">
    <property type="nucleotide sequence ID" value="NZ_CP009223.1"/>
</dbReference>
<dbReference type="Proteomes" id="UP000029079">
    <property type="component" value="Chromosome"/>
</dbReference>
<protein>
    <recommendedName>
        <fullName evidence="5">NlpC/P60 domain-containing protein</fullName>
    </recommendedName>
</protein>
<accession>A0A075U089</accession>
<keyword evidence="4" id="KW-0788">Thiol protease</keyword>
<dbReference type="KEGG" id="wct:WS74_1082"/>
<dbReference type="STRING" id="759620.WS105_1078"/>
<dbReference type="AlphaFoldDB" id="A0A075U089"/>
<evidence type="ECO:0000256" key="4">
    <source>
        <dbReference type="ARBA" id="ARBA00022807"/>
    </source>
</evidence>
<dbReference type="KEGG" id="wce:WS08_1016"/>
<evidence type="ECO:0000313" key="7">
    <source>
        <dbReference type="Proteomes" id="UP000029079"/>
    </source>
</evidence>
<evidence type="ECO:0000313" key="6">
    <source>
        <dbReference type="EMBL" id="AIM63333.1"/>
    </source>
</evidence>
<dbReference type="PATRIC" id="fig|759620.7.peg.1041"/>
<proteinExistence type="inferred from homology"/>
<evidence type="ECO:0000256" key="2">
    <source>
        <dbReference type="ARBA" id="ARBA00022670"/>
    </source>
</evidence>
<dbReference type="InterPro" id="IPR038765">
    <property type="entry name" value="Papain-like_cys_pep_sf"/>
</dbReference>
<organism evidence="6 7">
    <name type="scientific">Weissella ceti</name>
    <dbReference type="NCBI Taxonomy" id="759620"/>
    <lineage>
        <taxon>Bacteria</taxon>
        <taxon>Bacillati</taxon>
        <taxon>Bacillota</taxon>
        <taxon>Bacilli</taxon>
        <taxon>Lactobacillales</taxon>
        <taxon>Lactobacillaceae</taxon>
        <taxon>Weissella</taxon>
    </lineage>
</organism>
<name>A0A075U089_9LACO</name>
<feature type="domain" description="NlpC/P60" evidence="5">
    <location>
        <begin position="60"/>
        <end position="182"/>
    </location>
</feature>
<reference evidence="6 7" key="1">
    <citation type="journal article" date="2014" name="Genome Announc.">
        <title>Complete Genome Sequences of Fish Pathogenic Weissella ceti Strains WS74 and WS105.</title>
        <authorList>
            <person name="Figueiredo H.C."/>
            <person name="Leal C.A."/>
            <person name="Dorella F.A."/>
            <person name="Carvalho A.F."/>
            <person name="Soares S.C."/>
            <person name="Pereira F.L."/>
            <person name="Azevedo V.A."/>
        </authorList>
    </citation>
    <scope>NUCLEOTIDE SEQUENCE [LARGE SCALE GENOMIC DNA]</scope>
    <source>
        <strain evidence="6 7">WS74</strain>
    </source>
</reference>
<dbReference type="InterPro" id="IPR000064">
    <property type="entry name" value="NLP_P60_dom"/>
</dbReference>
<reference evidence="7" key="2">
    <citation type="submission" date="2014-08" db="EMBL/GenBank/DDBJ databases">
        <title>Complete genome of Weissella ceti strain WS74 isolated from diseased rainbow trout in Brazil.</title>
        <authorList>
            <person name="Figueiredo H.C.P."/>
            <person name="Leal C.A.G."/>
            <person name="Pereira F.L."/>
            <person name="Soares S.C."/>
            <person name="Dorella F.A."/>
            <person name="Carvalho A.F."/>
            <person name="Azevedo V.A.C."/>
        </authorList>
    </citation>
    <scope>NUCLEOTIDE SEQUENCE [LARGE SCALE GENOMIC DNA]</scope>
    <source>
        <strain evidence="7">WS74</strain>
    </source>
</reference>
<dbReference type="GO" id="GO:0006508">
    <property type="term" value="P:proteolysis"/>
    <property type="evidence" value="ECO:0007669"/>
    <property type="project" value="UniProtKB-KW"/>
</dbReference>
<keyword evidence="7" id="KW-1185">Reference proteome</keyword>
<dbReference type="SUPFAM" id="SSF54001">
    <property type="entry name" value="Cysteine proteinases"/>
    <property type="match status" value="1"/>
</dbReference>